<feature type="domain" description="Calcineurin-like phosphoesterase" evidence="1">
    <location>
        <begin position="8"/>
        <end position="231"/>
    </location>
</feature>
<evidence type="ECO:0000259" key="1">
    <source>
        <dbReference type="Pfam" id="PF00149"/>
    </source>
</evidence>
<dbReference type="InterPro" id="IPR029052">
    <property type="entry name" value="Metallo-depent_PP-like"/>
</dbReference>
<accession>A0ABY7U7P6</accession>
<dbReference type="Proteomes" id="UP001220064">
    <property type="component" value="Chromosome"/>
</dbReference>
<organism evidence="2 3">
    <name type="scientific">Corynebacterium massiliense DSM 45435</name>
    <dbReference type="NCBI Taxonomy" id="1121364"/>
    <lineage>
        <taxon>Bacteria</taxon>
        <taxon>Bacillati</taxon>
        <taxon>Actinomycetota</taxon>
        <taxon>Actinomycetes</taxon>
        <taxon>Mycobacteriales</taxon>
        <taxon>Corynebacteriaceae</taxon>
        <taxon>Corynebacterium</taxon>
    </lineage>
</organism>
<dbReference type="InterPro" id="IPR052963">
    <property type="entry name" value="Pantetheine_PDE"/>
</dbReference>
<dbReference type="RefSeq" id="WP_022862196.1">
    <property type="nucleotide sequence ID" value="NZ_ATVG01000001.1"/>
</dbReference>
<dbReference type="Gene3D" id="3.60.21.10">
    <property type="match status" value="1"/>
</dbReference>
<name>A0ABY7U7P6_9CORY</name>
<reference evidence="2 3" key="1">
    <citation type="submission" date="2020-10" db="EMBL/GenBank/DDBJ databases">
        <title>Complete genome sequence of Corynebacterium massiliense DSM 45435, type strain of Corynebacterium massiliense.</title>
        <authorList>
            <person name="Busche T."/>
            <person name="Kalinowski J."/>
            <person name="Ruckert C."/>
        </authorList>
    </citation>
    <scope>NUCLEOTIDE SEQUENCE [LARGE SCALE GENOMIC DNA]</scope>
    <source>
        <strain evidence="2 3">DSM 45435</strain>
    </source>
</reference>
<proteinExistence type="predicted"/>
<dbReference type="InterPro" id="IPR004843">
    <property type="entry name" value="Calcineurin-like_PHP"/>
</dbReference>
<evidence type="ECO:0000313" key="3">
    <source>
        <dbReference type="Proteomes" id="UP001220064"/>
    </source>
</evidence>
<sequence>MEDNQRATLWAVSDLHVSAPANRPRLADIVPAHPGDWLIVAGDVAERTEVVIDTLRQLRERFAEVIWVPGNHELFSTAHETHHGRAKYQHLVAHCRAIGVHTPEDEFPVFDGVTVAPLFTLYDYSFRPPGLTVREALDRAAANGIVMTDEIAIAPYADIPAWCWDRLTYSVRRLSRVMGPTILVNHWPLVQEPTHFMQWADVALWTGTRHTRSWPQRFHAIAAVYGHLHMPGTINVEGVPHIEVSLGYPRQWQARRGDGGQPGAHAAAAQPWPYPVLREGECNRDWGRGEHA</sequence>
<evidence type="ECO:0000313" key="2">
    <source>
        <dbReference type="EMBL" id="WCZ32723.1"/>
    </source>
</evidence>
<dbReference type="PANTHER" id="PTHR36492:SF2">
    <property type="entry name" value="[ACYL-CARRIER-PROTEIN] PHOSPHODIESTERASE PPTH"/>
    <property type="match status" value="1"/>
</dbReference>
<dbReference type="Pfam" id="PF00149">
    <property type="entry name" value="Metallophos"/>
    <property type="match status" value="1"/>
</dbReference>
<dbReference type="SUPFAM" id="SSF56300">
    <property type="entry name" value="Metallo-dependent phosphatases"/>
    <property type="match status" value="1"/>
</dbReference>
<dbReference type="PANTHER" id="PTHR36492">
    <property type="match status" value="1"/>
</dbReference>
<gene>
    <name evidence="2" type="ORF">CMASS_06445</name>
</gene>
<dbReference type="CDD" id="cd00838">
    <property type="entry name" value="MPP_superfamily"/>
    <property type="match status" value="1"/>
</dbReference>
<protein>
    <submittedName>
        <fullName evidence="2">Calcineurin-like phosphoesterase</fullName>
    </submittedName>
</protein>
<keyword evidence="3" id="KW-1185">Reference proteome</keyword>
<dbReference type="EMBL" id="CP063189">
    <property type="protein sequence ID" value="WCZ32723.1"/>
    <property type="molecule type" value="Genomic_DNA"/>
</dbReference>